<feature type="chain" id="PRO_5031112363" evidence="1">
    <location>
        <begin position="17"/>
        <end position="310"/>
    </location>
</feature>
<evidence type="ECO:0000256" key="1">
    <source>
        <dbReference type="SAM" id="SignalP"/>
    </source>
</evidence>
<dbReference type="AlphaFoldDB" id="A0A7S3JRB4"/>
<dbReference type="EMBL" id="HBIJ01001093">
    <property type="protein sequence ID" value="CAE0360091.1"/>
    <property type="molecule type" value="Transcribed_RNA"/>
</dbReference>
<protein>
    <submittedName>
        <fullName evidence="2">Uncharacterized protein</fullName>
    </submittedName>
</protein>
<keyword evidence="1" id="KW-0732">Signal</keyword>
<organism evidence="2">
    <name type="scientific">Aureoumbra lagunensis</name>
    <dbReference type="NCBI Taxonomy" id="44058"/>
    <lineage>
        <taxon>Eukaryota</taxon>
        <taxon>Sar</taxon>
        <taxon>Stramenopiles</taxon>
        <taxon>Ochrophyta</taxon>
        <taxon>Pelagophyceae</taxon>
        <taxon>Pelagomonadales</taxon>
        <taxon>Aureoumbra</taxon>
    </lineage>
</organism>
<proteinExistence type="predicted"/>
<evidence type="ECO:0000313" key="2">
    <source>
        <dbReference type="EMBL" id="CAE0360091.1"/>
    </source>
</evidence>
<accession>A0A7S3JRB4</accession>
<reference evidence="2" key="1">
    <citation type="submission" date="2021-01" db="EMBL/GenBank/DDBJ databases">
        <authorList>
            <person name="Corre E."/>
            <person name="Pelletier E."/>
            <person name="Niang G."/>
            <person name="Scheremetjew M."/>
            <person name="Finn R."/>
            <person name="Kale V."/>
            <person name="Holt S."/>
            <person name="Cochrane G."/>
            <person name="Meng A."/>
            <person name="Brown T."/>
            <person name="Cohen L."/>
        </authorList>
    </citation>
    <scope>NUCLEOTIDE SEQUENCE</scope>
    <source>
        <strain evidence="2">CCMP1510</strain>
    </source>
</reference>
<gene>
    <name evidence="2" type="ORF">ALAG00032_LOCUS820</name>
</gene>
<feature type="signal peptide" evidence="1">
    <location>
        <begin position="1"/>
        <end position="16"/>
    </location>
</feature>
<sequence>MFWLCFAICLPNVVWSGERRSKLEALLKHVTRLEAIESKLEEAMLDRIARARVRGKSHQLSKENQTVQIFMPELRGLPNAAILSTLYVSNETINRLTLRTYLASQKESTIARKPLTKTKKKFASSASSHRRRDDTTIFLFFGEQPQLNWSSGGFSLFGRLIGIPLIPFRFVYEIIRIVLIRILYLIALDSTSQIAVQTLDIVLRQGPFKAIPRLIPALDFARSSRYAVYYNFFLRYTASPRRALRLAWRTPADLGRTLYAHAIKQWYLRERHQRLEAVLLRAAASETKRYLELLRPLRRQLKSIDKGSEL</sequence>
<name>A0A7S3JRB4_9STRA</name>